<gene>
    <name evidence="1" type="ORF">FQY79_00450</name>
</gene>
<dbReference type="OrthoDB" id="6059112at2"/>
<name>A0A5C5U8G0_9GAMM</name>
<proteinExistence type="predicted"/>
<evidence type="ECO:0000313" key="2">
    <source>
        <dbReference type="Proteomes" id="UP000315949"/>
    </source>
</evidence>
<sequence>MPECTKRGIGRTKAYELANAGLLETFSIGTKRYVFLDSLLSLPERLAQRGAA</sequence>
<dbReference type="Proteomes" id="UP000315949">
    <property type="component" value="Unassembled WGS sequence"/>
</dbReference>
<organism evidence="1 2">
    <name type="scientific">Luteimonas wenzhouensis</name>
    <dbReference type="NCBI Taxonomy" id="2599615"/>
    <lineage>
        <taxon>Bacteria</taxon>
        <taxon>Pseudomonadati</taxon>
        <taxon>Pseudomonadota</taxon>
        <taxon>Gammaproteobacteria</taxon>
        <taxon>Lysobacterales</taxon>
        <taxon>Lysobacteraceae</taxon>
        <taxon>Luteimonas</taxon>
    </lineage>
</organism>
<accession>A0A5C5U8G0</accession>
<dbReference type="AlphaFoldDB" id="A0A5C5U8G0"/>
<protein>
    <submittedName>
        <fullName evidence="1">Excisionase</fullName>
    </submittedName>
</protein>
<keyword evidence="2" id="KW-1185">Reference proteome</keyword>
<reference evidence="1 2" key="1">
    <citation type="submission" date="2019-07" db="EMBL/GenBank/DDBJ databases">
        <title>Luteimonas sp. YD-1 nov., isolated from acidic soil.</title>
        <authorList>
            <person name="Zhou J."/>
        </authorList>
    </citation>
    <scope>NUCLEOTIDE SEQUENCE [LARGE SCALE GENOMIC DNA]</scope>
    <source>
        <strain evidence="1 2">YD-1</strain>
    </source>
</reference>
<evidence type="ECO:0000313" key="1">
    <source>
        <dbReference type="EMBL" id="TWT22187.1"/>
    </source>
</evidence>
<dbReference type="EMBL" id="VOHE01000001">
    <property type="protein sequence ID" value="TWT22187.1"/>
    <property type="molecule type" value="Genomic_DNA"/>
</dbReference>
<comment type="caution">
    <text evidence="1">The sequence shown here is derived from an EMBL/GenBank/DDBJ whole genome shotgun (WGS) entry which is preliminary data.</text>
</comment>